<keyword evidence="10" id="KW-0472">Membrane</keyword>
<dbReference type="SUPFAM" id="SSF49265">
    <property type="entry name" value="Fibronectin type III"/>
    <property type="match status" value="2"/>
</dbReference>
<reference evidence="18" key="2">
    <citation type="submission" date="2025-09" db="UniProtKB">
        <authorList>
            <consortium name="Ensembl"/>
        </authorList>
    </citation>
    <scope>IDENTIFICATION</scope>
</reference>
<comment type="similarity">
    <text evidence="2">Belongs to the protein-tyrosine phosphatase family. Receptor class 2A subfamily.</text>
</comment>
<dbReference type="InterPro" id="IPR013783">
    <property type="entry name" value="Ig-like_fold"/>
</dbReference>
<evidence type="ECO:0000256" key="10">
    <source>
        <dbReference type="ARBA" id="ARBA00023136"/>
    </source>
</evidence>
<dbReference type="SMART" id="SM00060">
    <property type="entry name" value="FN3"/>
    <property type="match status" value="4"/>
</dbReference>
<dbReference type="FunFam" id="2.60.40.10:FF:000098">
    <property type="entry name" value="receptor-type tyrosine-protein phosphatase F isoform X1"/>
    <property type="match status" value="1"/>
</dbReference>
<dbReference type="Pfam" id="PF00041">
    <property type="entry name" value="fn3"/>
    <property type="match status" value="4"/>
</dbReference>
<evidence type="ECO:0000256" key="8">
    <source>
        <dbReference type="ARBA" id="ARBA00022912"/>
    </source>
</evidence>
<evidence type="ECO:0000256" key="2">
    <source>
        <dbReference type="ARBA" id="ARBA00010504"/>
    </source>
</evidence>
<proteinExistence type="inferred from homology"/>
<evidence type="ECO:0000313" key="18">
    <source>
        <dbReference type="Ensembl" id="ENSXCOP00000018138.1"/>
    </source>
</evidence>
<dbReference type="Pfam" id="PF07679">
    <property type="entry name" value="I-set"/>
    <property type="match status" value="2"/>
</dbReference>
<evidence type="ECO:0000256" key="1">
    <source>
        <dbReference type="ARBA" id="ARBA00004479"/>
    </source>
</evidence>
<evidence type="ECO:0000256" key="11">
    <source>
        <dbReference type="ARBA" id="ARBA00023157"/>
    </source>
</evidence>
<evidence type="ECO:0000256" key="3">
    <source>
        <dbReference type="ARBA" id="ARBA00013064"/>
    </source>
</evidence>
<dbReference type="Proteomes" id="UP000261380">
    <property type="component" value="Unplaced"/>
</dbReference>
<accession>A0A3B5M220</accession>
<dbReference type="InterPro" id="IPR036116">
    <property type="entry name" value="FN3_sf"/>
</dbReference>
<organism evidence="18 19">
    <name type="scientific">Xiphophorus couchianus</name>
    <name type="common">Monterrey platyfish</name>
    <dbReference type="NCBI Taxonomy" id="32473"/>
    <lineage>
        <taxon>Eukaryota</taxon>
        <taxon>Metazoa</taxon>
        <taxon>Chordata</taxon>
        <taxon>Craniata</taxon>
        <taxon>Vertebrata</taxon>
        <taxon>Euteleostomi</taxon>
        <taxon>Actinopterygii</taxon>
        <taxon>Neopterygii</taxon>
        <taxon>Teleostei</taxon>
        <taxon>Neoteleostei</taxon>
        <taxon>Acanthomorphata</taxon>
        <taxon>Ovalentaria</taxon>
        <taxon>Atherinomorphae</taxon>
        <taxon>Cyprinodontiformes</taxon>
        <taxon>Poeciliidae</taxon>
        <taxon>Poeciliinae</taxon>
        <taxon>Xiphophorus</taxon>
    </lineage>
</organism>
<keyword evidence="14" id="KW-0393">Immunoglobulin domain</keyword>
<dbReference type="FunFam" id="2.60.40.10:FF:000036">
    <property type="entry name" value="receptor-type tyrosine-protein phosphatase delta isoform X1"/>
    <property type="match status" value="1"/>
</dbReference>
<dbReference type="PRINTS" id="PR00014">
    <property type="entry name" value="FNTYPEIII"/>
</dbReference>
<keyword evidence="6" id="KW-0677">Repeat</keyword>
<keyword evidence="19" id="KW-1185">Reference proteome</keyword>
<dbReference type="GO" id="GO:0005886">
    <property type="term" value="C:plasma membrane"/>
    <property type="evidence" value="ECO:0007669"/>
    <property type="project" value="UniProtKB-ARBA"/>
</dbReference>
<dbReference type="AlphaFoldDB" id="A0A3B5M220"/>
<evidence type="ECO:0000256" key="13">
    <source>
        <dbReference type="ARBA" id="ARBA00023180"/>
    </source>
</evidence>
<feature type="domain" description="Ig-like" evidence="16">
    <location>
        <begin position="116"/>
        <end position="205"/>
    </location>
</feature>
<dbReference type="Pfam" id="PF13927">
    <property type="entry name" value="Ig_3"/>
    <property type="match status" value="1"/>
</dbReference>
<dbReference type="InterPro" id="IPR007110">
    <property type="entry name" value="Ig-like_dom"/>
</dbReference>
<dbReference type="CDD" id="cd05738">
    <property type="entry name" value="IgI_2_RPTP_IIa_LAR_like"/>
    <property type="match status" value="1"/>
</dbReference>
<keyword evidence="5" id="KW-0732">Signal</keyword>
<feature type="domain" description="Ig-like" evidence="16">
    <location>
        <begin position="14"/>
        <end position="104"/>
    </location>
</feature>
<dbReference type="Ensembl" id="ENSXCOT00000018369.1">
    <property type="protein sequence ID" value="ENSXCOP00000018138.1"/>
    <property type="gene ID" value="ENSXCOG00000013674.1"/>
</dbReference>
<dbReference type="SUPFAM" id="SSF48726">
    <property type="entry name" value="Immunoglobulin"/>
    <property type="match status" value="3"/>
</dbReference>
<dbReference type="CDD" id="cd00063">
    <property type="entry name" value="FN3"/>
    <property type="match status" value="4"/>
</dbReference>
<dbReference type="InterPro" id="IPR003598">
    <property type="entry name" value="Ig_sub2"/>
</dbReference>
<dbReference type="FunFam" id="2.60.40.10:FF:000023">
    <property type="entry name" value="receptor-type tyrosine-protein phosphatase delta isoform X2"/>
    <property type="match status" value="1"/>
</dbReference>
<evidence type="ECO:0000256" key="4">
    <source>
        <dbReference type="ARBA" id="ARBA00022692"/>
    </source>
</evidence>
<evidence type="ECO:0000256" key="15">
    <source>
        <dbReference type="ARBA" id="ARBA00051722"/>
    </source>
</evidence>
<comment type="catalytic activity">
    <reaction evidence="15">
        <text>O-phospho-L-tyrosyl-[protein] + H2O = L-tyrosyl-[protein] + phosphate</text>
        <dbReference type="Rhea" id="RHEA:10684"/>
        <dbReference type="Rhea" id="RHEA-COMP:10136"/>
        <dbReference type="Rhea" id="RHEA-COMP:20101"/>
        <dbReference type="ChEBI" id="CHEBI:15377"/>
        <dbReference type="ChEBI" id="CHEBI:43474"/>
        <dbReference type="ChEBI" id="CHEBI:46858"/>
        <dbReference type="ChEBI" id="CHEBI:61978"/>
        <dbReference type="EC" id="3.1.3.48"/>
    </reaction>
</comment>
<dbReference type="SMART" id="SM00408">
    <property type="entry name" value="IGc2"/>
    <property type="match status" value="3"/>
</dbReference>
<keyword evidence="9" id="KW-1133">Transmembrane helix</keyword>
<evidence type="ECO:0000256" key="9">
    <source>
        <dbReference type="ARBA" id="ARBA00022989"/>
    </source>
</evidence>
<feature type="domain" description="Fibronectin type-III" evidence="17">
    <location>
        <begin position="495"/>
        <end position="589"/>
    </location>
</feature>
<dbReference type="SMART" id="SM00409">
    <property type="entry name" value="IG"/>
    <property type="match status" value="3"/>
</dbReference>
<dbReference type="PANTHER" id="PTHR13817:SF173">
    <property type="entry name" value="FRAZZLED"/>
    <property type="match status" value="1"/>
</dbReference>
<dbReference type="InterPro" id="IPR036179">
    <property type="entry name" value="Ig-like_dom_sf"/>
</dbReference>
<protein>
    <recommendedName>
        <fullName evidence="3">protein-tyrosine-phosphatase</fullName>
        <ecNumber evidence="3">3.1.3.48</ecNumber>
    </recommendedName>
</protein>
<dbReference type="EC" id="3.1.3.48" evidence="3"/>
<dbReference type="FunFam" id="2.60.40.10:FF:000027">
    <property type="entry name" value="receptor-type tyrosine-protein phosphatase delta isoform X1"/>
    <property type="match status" value="1"/>
</dbReference>
<evidence type="ECO:0000313" key="19">
    <source>
        <dbReference type="Proteomes" id="UP000261380"/>
    </source>
</evidence>
<dbReference type="FunFam" id="2.60.40.10:FF:000068">
    <property type="entry name" value="receptor-type tyrosine-protein phosphatase delta isoform X1"/>
    <property type="match status" value="1"/>
</dbReference>
<dbReference type="InterPro" id="IPR003599">
    <property type="entry name" value="Ig_sub"/>
</dbReference>
<evidence type="ECO:0000256" key="12">
    <source>
        <dbReference type="ARBA" id="ARBA00023170"/>
    </source>
</evidence>
<feature type="domain" description="Fibronectin type-III" evidence="17">
    <location>
        <begin position="397"/>
        <end position="493"/>
    </location>
</feature>
<evidence type="ECO:0000256" key="5">
    <source>
        <dbReference type="ARBA" id="ARBA00022729"/>
    </source>
</evidence>
<comment type="subcellular location">
    <subcellularLocation>
        <location evidence="1">Membrane</location>
        <topology evidence="1">Single-pass type I membrane protein</topology>
    </subcellularLocation>
</comment>
<keyword evidence="4" id="KW-0812">Transmembrane</keyword>
<evidence type="ECO:0000259" key="16">
    <source>
        <dbReference type="PROSITE" id="PS50835"/>
    </source>
</evidence>
<dbReference type="InterPro" id="IPR003961">
    <property type="entry name" value="FN3_dom"/>
</dbReference>
<dbReference type="InterPro" id="IPR050964">
    <property type="entry name" value="Striated_Muscle_Regulatory"/>
</dbReference>
<dbReference type="PROSITE" id="PS50853">
    <property type="entry name" value="FN3"/>
    <property type="match status" value="4"/>
</dbReference>
<dbReference type="Gene3D" id="2.60.40.10">
    <property type="entry name" value="Immunoglobulins"/>
    <property type="match status" value="7"/>
</dbReference>
<evidence type="ECO:0000256" key="14">
    <source>
        <dbReference type="ARBA" id="ARBA00023319"/>
    </source>
</evidence>
<keyword evidence="11" id="KW-1015">Disulfide bond</keyword>
<sequence>MLTFENYLSLTAPPRFTRTPQNQTGVQGGVASFVCQAAGDPQPKIVWNKKGKKVTNQRFEVIEFDDGSGSVLRIQPLRTPRDEAIYECHASNSAGELTATTRLSVLREDQLPPGFPTIDMGPQLKVVERSRTATMLCAASGNPDPDITWFKDFLPVNTTDNHGRIKQLRSGALQIEMSEELDQGKYECVATNSFGTRYSTPANLYVRVRRVPPRFSIPPADSEIMPGGNVNITCVAVGSPMPYVKWMLGAEDLTPEDDMPIGRNVLELTDVRQSNNYTCVAMSTLGVIEAMAQIIVKALPKAPGAPVVTERTATSITLTWDSGNPEPVSYYVIQHRAKGSDDPYKEIDGIATTRYSVGGLSPYSHYDFRVAAVNTIGQGPSSEVVEARTAEQAPSSPPRQVIGRMLSATTAMIHWDEPEEPNGQVVGYRVYYTSDNTLPVNQWEKQMVRGTNFITIQDLTPNKTYYIRVLAFTSVGDGPLSQDLQIIAKTGVPSQPLDFKGEAKSETSILLSWVAPSTQGGPDSQITGYELVYRRVDDTEERKVSFEPATSYLLKNLKPFSTYTFQLAAKSKNGIGAYTNEVSIDTPQTLPSAPPQDITCTSPSSTSILVSWAPPPLEFQNGIITGYSIQYSTMEGNKTSKRVDGIPPGSSPYLLENLEKWTEYGLTVRALTEAGEGPESLQLLIRTEEDGMFLK</sequence>
<feature type="domain" description="Fibronectin type-III" evidence="17">
    <location>
        <begin position="594"/>
        <end position="690"/>
    </location>
</feature>
<reference evidence="18" key="1">
    <citation type="submission" date="2025-08" db="UniProtKB">
        <authorList>
            <consortium name="Ensembl"/>
        </authorList>
    </citation>
    <scope>IDENTIFICATION</scope>
</reference>
<dbReference type="STRING" id="32473.ENSXCOP00000018138"/>
<keyword evidence="12" id="KW-0675">Receptor</keyword>
<keyword evidence="7" id="KW-0378">Hydrolase</keyword>
<keyword evidence="13" id="KW-0325">Glycoprotein</keyword>
<dbReference type="FunFam" id="2.60.40.10:FF:000015">
    <property type="entry name" value="receptor-type tyrosine-protein phosphatase delta isoform X2"/>
    <property type="match status" value="1"/>
</dbReference>
<feature type="domain" description="Fibronectin type-III" evidence="17">
    <location>
        <begin position="302"/>
        <end position="392"/>
    </location>
</feature>
<dbReference type="InterPro" id="IPR013098">
    <property type="entry name" value="Ig_I-set"/>
</dbReference>
<dbReference type="GO" id="GO:0004725">
    <property type="term" value="F:protein tyrosine phosphatase activity"/>
    <property type="evidence" value="ECO:0007669"/>
    <property type="project" value="UniProtKB-EC"/>
</dbReference>
<evidence type="ECO:0000256" key="7">
    <source>
        <dbReference type="ARBA" id="ARBA00022801"/>
    </source>
</evidence>
<dbReference type="FunFam" id="2.60.40.10:FF:000010">
    <property type="entry name" value="receptor-type tyrosine-protein phosphatase delta isoform X1"/>
    <property type="match status" value="1"/>
</dbReference>
<dbReference type="PROSITE" id="PS50835">
    <property type="entry name" value="IG_LIKE"/>
    <property type="match status" value="3"/>
</dbReference>
<evidence type="ECO:0000259" key="17">
    <source>
        <dbReference type="PROSITE" id="PS50853"/>
    </source>
</evidence>
<keyword evidence="8" id="KW-0904">Protein phosphatase</keyword>
<dbReference type="CDD" id="cd05739">
    <property type="entry name" value="IgI_3_RPTP_IIa_LAR_like"/>
    <property type="match status" value="1"/>
</dbReference>
<feature type="domain" description="Ig-like" evidence="16">
    <location>
        <begin position="213"/>
        <end position="295"/>
    </location>
</feature>
<dbReference type="PANTHER" id="PTHR13817">
    <property type="entry name" value="TITIN"/>
    <property type="match status" value="1"/>
</dbReference>
<name>A0A3B5M220_9TELE</name>
<evidence type="ECO:0000256" key="6">
    <source>
        <dbReference type="ARBA" id="ARBA00022737"/>
    </source>
</evidence>
<dbReference type="GeneTree" id="ENSGT00940000153617"/>